<dbReference type="EMBL" id="JBHTHY010000003">
    <property type="protein sequence ID" value="MFD0796720.1"/>
    <property type="molecule type" value="Genomic_DNA"/>
</dbReference>
<name>A0ABW3B0V0_9FLAO</name>
<sequence length="204" mass="23591">MICKKLDAGCWMLDAGCWMLDAGCWMLDAGKITFMFRKQPKIEVKPTKTDRLLMRIGCILVGLHFIVIGVFYFDLPNTIPTHFNLKGEADGFGSKMNLWALPILSLGTFYALWLLTIRMKPWNYNYPTQVTEKNATALYALSIRMLVWLNMGTVLVFLVISLHSILIALRVQWINLSWFIIFLLIFLTLYPFIIIVKMFQIPKT</sequence>
<keyword evidence="1" id="KW-0812">Transmembrane</keyword>
<feature type="transmembrane region" description="Helical" evidence="1">
    <location>
        <begin position="175"/>
        <end position="196"/>
    </location>
</feature>
<comment type="caution">
    <text evidence="3">The sequence shown here is derived from an EMBL/GenBank/DDBJ whole genome shotgun (WGS) entry which is preliminary data.</text>
</comment>
<organism evidence="3 4">
    <name type="scientific">Maribacter chungangensis</name>
    <dbReference type="NCBI Taxonomy" id="1069117"/>
    <lineage>
        <taxon>Bacteria</taxon>
        <taxon>Pseudomonadati</taxon>
        <taxon>Bacteroidota</taxon>
        <taxon>Flavobacteriia</taxon>
        <taxon>Flavobacteriales</taxon>
        <taxon>Flavobacteriaceae</taxon>
        <taxon>Maribacter</taxon>
    </lineage>
</organism>
<evidence type="ECO:0000256" key="1">
    <source>
        <dbReference type="SAM" id="Phobius"/>
    </source>
</evidence>
<evidence type="ECO:0000313" key="3">
    <source>
        <dbReference type="EMBL" id="MFD0796720.1"/>
    </source>
</evidence>
<accession>A0ABW3B0V0</accession>
<feature type="transmembrane region" description="Helical" evidence="1">
    <location>
        <begin position="98"/>
        <end position="117"/>
    </location>
</feature>
<proteinExistence type="predicted"/>
<gene>
    <name evidence="3" type="ORF">ACFQZJ_04555</name>
</gene>
<feature type="domain" description="DUF1648" evidence="2">
    <location>
        <begin position="59"/>
        <end position="105"/>
    </location>
</feature>
<keyword evidence="4" id="KW-1185">Reference proteome</keyword>
<dbReference type="InterPro" id="IPR012867">
    <property type="entry name" value="DUF1648"/>
</dbReference>
<reference evidence="4" key="1">
    <citation type="journal article" date="2019" name="Int. J. Syst. Evol. Microbiol.">
        <title>The Global Catalogue of Microorganisms (GCM) 10K type strain sequencing project: providing services to taxonomists for standard genome sequencing and annotation.</title>
        <authorList>
            <consortium name="The Broad Institute Genomics Platform"/>
            <consortium name="The Broad Institute Genome Sequencing Center for Infectious Disease"/>
            <person name="Wu L."/>
            <person name="Ma J."/>
        </authorList>
    </citation>
    <scope>NUCLEOTIDE SEQUENCE [LARGE SCALE GENOMIC DNA]</scope>
    <source>
        <strain evidence="4">CCUG 61948</strain>
    </source>
</reference>
<evidence type="ECO:0000259" key="2">
    <source>
        <dbReference type="Pfam" id="PF07853"/>
    </source>
</evidence>
<dbReference type="Pfam" id="PF07853">
    <property type="entry name" value="DUF1648"/>
    <property type="match status" value="1"/>
</dbReference>
<feature type="transmembrane region" description="Helical" evidence="1">
    <location>
        <begin position="147"/>
        <end position="169"/>
    </location>
</feature>
<dbReference type="RefSeq" id="WP_379932625.1">
    <property type="nucleotide sequence ID" value="NZ_JBHTHY010000003.1"/>
</dbReference>
<keyword evidence="1" id="KW-0472">Membrane</keyword>
<evidence type="ECO:0000313" key="4">
    <source>
        <dbReference type="Proteomes" id="UP001597012"/>
    </source>
</evidence>
<dbReference type="Proteomes" id="UP001597012">
    <property type="component" value="Unassembled WGS sequence"/>
</dbReference>
<protein>
    <submittedName>
        <fullName evidence="3">DUF1648 domain-containing protein</fullName>
    </submittedName>
</protein>
<keyword evidence="1" id="KW-1133">Transmembrane helix</keyword>
<feature type="transmembrane region" description="Helical" evidence="1">
    <location>
        <begin position="52"/>
        <end position="73"/>
    </location>
</feature>